<accession>A0A4P6DVA3</accession>
<evidence type="ECO:0000313" key="1">
    <source>
        <dbReference type="EMBL" id="QAY32524.1"/>
    </source>
</evidence>
<proteinExistence type="predicted"/>
<dbReference type="EMBL" id="CP035464">
    <property type="protein sequence ID" value="QAY32524.1"/>
    <property type="molecule type" value="Genomic_DNA"/>
</dbReference>
<dbReference type="KEGG" id="bgx:ESN35_03110"/>
<dbReference type="Proteomes" id="UP000293589">
    <property type="component" value="Chromosome"/>
</dbReference>
<evidence type="ECO:0000313" key="2">
    <source>
        <dbReference type="Proteomes" id="UP000293589"/>
    </source>
</evidence>
<sequence>MDTSLKDFKLILWNIPAQLVPQNPGSVSDLTIDQSSNPALVDMLNNGWRINSHTVLPTSDGGVMLSLFMERDVTIPDGV</sequence>
<protein>
    <recommendedName>
        <fullName evidence="3">DUF4177 domain-containing protein</fullName>
    </recommendedName>
</protein>
<reference evidence="1 2" key="1">
    <citation type="submission" date="2019-01" db="EMBL/GenBank/DDBJ databases">
        <title>Complete genome sequence of Bifidobacterium gallinarum CACC 514.</title>
        <authorList>
            <person name="Jung M."/>
        </authorList>
    </citation>
    <scope>NUCLEOTIDE SEQUENCE [LARGE SCALE GENOMIC DNA]</scope>
    <source>
        <strain evidence="1 2">CACC 514</strain>
    </source>
</reference>
<dbReference type="RefSeq" id="WP_129237019.1">
    <property type="nucleotide sequence ID" value="NZ_CP035464.1"/>
</dbReference>
<organism evidence="1 2">
    <name type="scientific">Bifidobacterium pullorum subsp. gallinarum</name>
    <dbReference type="NCBI Taxonomy" id="78344"/>
    <lineage>
        <taxon>Bacteria</taxon>
        <taxon>Bacillati</taxon>
        <taxon>Actinomycetota</taxon>
        <taxon>Actinomycetes</taxon>
        <taxon>Bifidobacteriales</taxon>
        <taxon>Bifidobacteriaceae</taxon>
        <taxon>Bifidobacterium</taxon>
    </lineage>
</organism>
<name>A0A4P6DVA3_9BIFI</name>
<gene>
    <name evidence="1" type="ORF">ESN35_03110</name>
</gene>
<dbReference type="AlphaFoldDB" id="A0A4P6DVA3"/>
<evidence type="ECO:0008006" key="3">
    <source>
        <dbReference type="Google" id="ProtNLM"/>
    </source>
</evidence>